<gene>
    <name evidence="1" type="ORF">SL103_16685</name>
</gene>
<dbReference type="RefSeq" id="WP_069569817.1">
    <property type="nucleotide sequence ID" value="NZ_CP017157.1"/>
</dbReference>
<keyword evidence="2" id="KW-1185">Reference proteome</keyword>
<dbReference type="EMBL" id="CP017157">
    <property type="protein sequence ID" value="AOP47673.1"/>
    <property type="molecule type" value="Genomic_DNA"/>
</dbReference>
<protein>
    <submittedName>
        <fullName evidence="1">Uncharacterized protein</fullName>
    </submittedName>
</protein>
<dbReference type="AlphaFoldDB" id="A0A1D7VLN7"/>
<accession>A0A1D7VLN7</accession>
<dbReference type="Proteomes" id="UP000094094">
    <property type="component" value="Chromosome"/>
</dbReference>
<reference evidence="1 2" key="1">
    <citation type="submission" date="2016-09" db="EMBL/GenBank/DDBJ databases">
        <title>Complete genome sequencing of Streptomyces lydicus 103 and metabolic pathways analysis of antibiotic biosynthesis.</title>
        <authorList>
            <person name="Jia N."/>
            <person name="Ding M.-Z."/>
            <person name="Gao F."/>
            <person name="Yuan Y.-J."/>
        </authorList>
    </citation>
    <scope>NUCLEOTIDE SEQUENCE [LARGE SCALE GENOMIC DNA]</scope>
    <source>
        <strain evidence="1 2">103</strain>
    </source>
</reference>
<evidence type="ECO:0000313" key="1">
    <source>
        <dbReference type="EMBL" id="AOP47673.1"/>
    </source>
</evidence>
<sequence length="131" mass="14645">MNSLGDAHLRTWTLRFLSLLAADTQAQLAWLGERELATESVLEEAELLCRVSEGLAERGTFDAEHLRELQALGRCLAGIDAACRAGLWANSLVTDPAWDAIRLLARRFLRTTPGDWRRPLPRPLHPHTGDH</sequence>
<dbReference type="KEGG" id="slc:SL103_16685"/>
<organism evidence="1 2">
    <name type="scientific">Streptomyces lydicus</name>
    <dbReference type="NCBI Taxonomy" id="47763"/>
    <lineage>
        <taxon>Bacteria</taxon>
        <taxon>Bacillati</taxon>
        <taxon>Actinomycetota</taxon>
        <taxon>Actinomycetes</taxon>
        <taxon>Kitasatosporales</taxon>
        <taxon>Streptomycetaceae</taxon>
        <taxon>Streptomyces</taxon>
    </lineage>
</organism>
<name>A0A1D7VLN7_9ACTN</name>
<proteinExistence type="predicted"/>
<evidence type="ECO:0000313" key="2">
    <source>
        <dbReference type="Proteomes" id="UP000094094"/>
    </source>
</evidence>
<dbReference type="OrthoDB" id="4301059at2"/>